<dbReference type="Pfam" id="PF10720">
    <property type="entry name" value="DUF2515"/>
    <property type="match status" value="1"/>
</dbReference>
<sequence length="339" mass="39070">MSDREKCDNPRCPVCYPNWKEEEEAARRKAEEDKENCITCWRNLQKEAERIASASDPIARNRQINAAYAQLWWEERRFQWAGLAAFASKQVGCGLLNAAEMIQKSNRQRDAYQRWDRNASALERMSPYGSPRMPMQDQAMGEGATKVHQMLALGNTALFLEIWPLHKFYEAFGLERFKQCYPLRKTIAAEVNWPLSRQIEFGRPWTEVTEAFSAIDRGDIAGGVDWMARHEQLNILQPALYEDPMFVTLMRGNQLAWATHFPTGSAREVQLTLASQCTVRGNNAAHVPFSKEPLANLADPVQRMKFVREAAERFDKMLHHAFEKYDVENSLYLLAHPRS</sequence>
<dbReference type="RefSeq" id="WP_061147615.1">
    <property type="nucleotide sequence ID" value="NZ_FCOM02000011.1"/>
</dbReference>
<protein>
    <submittedName>
        <fullName evidence="1">Uncharacterized protein</fullName>
    </submittedName>
</protein>
<comment type="caution">
    <text evidence="1">The sequence shown here is derived from an EMBL/GenBank/DDBJ whole genome shotgun (WGS) entry which is preliminary data.</text>
</comment>
<accession>A0A158IY19</accession>
<reference evidence="1" key="1">
    <citation type="submission" date="2016-01" db="EMBL/GenBank/DDBJ databases">
        <authorList>
            <person name="Peeters C."/>
        </authorList>
    </citation>
    <scope>NUCLEOTIDE SEQUENCE [LARGE SCALE GENOMIC DNA]</scope>
    <source>
        <strain evidence="1">LMG 29317</strain>
    </source>
</reference>
<evidence type="ECO:0000313" key="1">
    <source>
        <dbReference type="EMBL" id="SAL61385.1"/>
    </source>
</evidence>
<keyword evidence="2" id="KW-1185">Reference proteome</keyword>
<name>A0A158IY19_9BURK</name>
<dbReference type="Proteomes" id="UP000055019">
    <property type="component" value="Unassembled WGS sequence"/>
</dbReference>
<proteinExistence type="predicted"/>
<evidence type="ECO:0000313" key="2">
    <source>
        <dbReference type="Proteomes" id="UP000055019"/>
    </source>
</evidence>
<dbReference type="EMBL" id="FCOM02000011">
    <property type="protein sequence ID" value="SAL61385.1"/>
    <property type="molecule type" value="Genomic_DNA"/>
</dbReference>
<dbReference type="InterPro" id="IPR019658">
    <property type="entry name" value="DUF2515"/>
</dbReference>
<dbReference type="AlphaFoldDB" id="A0A158IY19"/>
<gene>
    <name evidence="1" type="ORF">AWB74_03103</name>
</gene>
<organism evidence="1 2">
    <name type="scientific">Caballeronia arvi</name>
    <dbReference type="NCBI Taxonomy" id="1777135"/>
    <lineage>
        <taxon>Bacteria</taxon>
        <taxon>Pseudomonadati</taxon>
        <taxon>Pseudomonadota</taxon>
        <taxon>Betaproteobacteria</taxon>
        <taxon>Burkholderiales</taxon>
        <taxon>Burkholderiaceae</taxon>
        <taxon>Caballeronia</taxon>
    </lineage>
</organism>
<dbReference type="OrthoDB" id="143720at2"/>